<dbReference type="GO" id="GO:0046503">
    <property type="term" value="P:glycerolipid catabolic process"/>
    <property type="evidence" value="ECO:0007669"/>
    <property type="project" value="TreeGrafter"/>
</dbReference>
<evidence type="ECO:0000259" key="1">
    <source>
        <dbReference type="Pfam" id="PF00561"/>
    </source>
</evidence>
<organism evidence="2 3">
    <name type="scientific">Sutterella seckii</name>
    <dbReference type="NCBI Taxonomy" id="1944635"/>
    <lineage>
        <taxon>Bacteria</taxon>
        <taxon>Pseudomonadati</taxon>
        <taxon>Pseudomonadota</taxon>
        <taxon>Betaproteobacteria</taxon>
        <taxon>Burkholderiales</taxon>
        <taxon>Sutterellaceae</taxon>
        <taxon>Sutterella</taxon>
    </lineage>
</organism>
<reference evidence="2 3" key="1">
    <citation type="submission" date="2019-10" db="EMBL/GenBank/DDBJ databases">
        <title>Genome diversity of Sutterella seckii.</title>
        <authorList>
            <person name="Chaplin A.V."/>
            <person name="Sokolova S.R."/>
            <person name="Mosin K.A."/>
            <person name="Ivanova E.L."/>
            <person name="Kochetkova T.O."/>
            <person name="Goltsov A.Y."/>
            <person name="Trofimov D.Y."/>
            <person name="Efimov B.A."/>
        </authorList>
    </citation>
    <scope>NUCLEOTIDE SEQUENCE [LARGE SCALE GENOMIC DNA]</scope>
    <source>
        <strain evidence="2 3">ASD393</strain>
    </source>
</reference>
<dbReference type="InterPro" id="IPR000073">
    <property type="entry name" value="AB_hydrolase_1"/>
</dbReference>
<dbReference type="PANTHER" id="PTHR43433:SF5">
    <property type="entry name" value="AB HYDROLASE-1 DOMAIN-CONTAINING PROTEIN"/>
    <property type="match status" value="1"/>
</dbReference>
<dbReference type="Pfam" id="PF00561">
    <property type="entry name" value="Abhydrolase_1"/>
    <property type="match status" value="1"/>
</dbReference>
<dbReference type="Proteomes" id="UP000430564">
    <property type="component" value="Unassembled WGS sequence"/>
</dbReference>
<protein>
    <submittedName>
        <fullName evidence="2">Alpha/beta hydrolase</fullName>
    </submittedName>
</protein>
<dbReference type="RefSeq" id="WP_152157248.1">
    <property type="nucleotide sequence ID" value="NZ_WEHX01000001.1"/>
</dbReference>
<sequence length="301" mass="31963">MEELQYLNAGGLTYAYRRYGDPEAPAVVLLMGLGLSMEAWPEGIISGLLAEGLQVITPDNRDAGSSFRFTGWQPGRGDVARAIIRTVLGLSVSGEYALEDMALDIERLLDHLGIRRAHVAGVSMGGMIAQVFATQCPNRVATLTSISSAVGNPKTGLGSLRAILAVAGTGDASSPEALQAHFKTVLTALSGSKYRPTPEELDDAIRSAPRIGYDPVATRRQLIALLASGNRAKAVRQLRTPTLVIHGTEDPLLPFAAGEETARLIRGAKLIPVEGLGHQLPPSLMGTYAKWIAEECHAHPA</sequence>
<dbReference type="GO" id="GO:0004806">
    <property type="term" value="F:triacylglycerol lipase activity"/>
    <property type="evidence" value="ECO:0007669"/>
    <property type="project" value="TreeGrafter"/>
</dbReference>
<evidence type="ECO:0000313" key="3">
    <source>
        <dbReference type="Proteomes" id="UP000430564"/>
    </source>
</evidence>
<dbReference type="InterPro" id="IPR050471">
    <property type="entry name" value="AB_hydrolase"/>
</dbReference>
<gene>
    <name evidence="2" type="ORF">GBM95_00260</name>
</gene>
<proteinExistence type="predicted"/>
<dbReference type="PANTHER" id="PTHR43433">
    <property type="entry name" value="HYDROLASE, ALPHA/BETA FOLD FAMILY PROTEIN"/>
    <property type="match status" value="1"/>
</dbReference>
<dbReference type="InterPro" id="IPR029058">
    <property type="entry name" value="AB_hydrolase_fold"/>
</dbReference>
<dbReference type="EMBL" id="WEHX01000001">
    <property type="protein sequence ID" value="KAB7663313.1"/>
    <property type="molecule type" value="Genomic_DNA"/>
</dbReference>
<dbReference type="OrthoDB" id="9798888at2"/>
<keyword evidence="2" id="KW-0378">Hydrolase</keyword>
<name>A0A6I1F5H3_9BURK</name>
<dbReference type="Gene3D" id="3.40.50.1820">
    <property type="entry name" value="alpha/beta hydrolase"/>
    <property type="match status" value="1"/>
</dbReference>
<feature type="domain" description="AB hydrolase-1" evidence="1">
    <location>
        <begin position="25"/>
        <end position="278"/>
    </location>
</feature>
<dbReference type="SUPFAM" id="SSF53474">
    <property type="entry name" value="alpha/beta-Hydrolases"/>
    <property type="match status" value="1"/>
</dbReference>
<comment type="caution">
    <text evidence="2">The sequence shown here is derived from an EMBL/GenBank/DDBJ whole genome shotgun (WGS) entry which is preliminary data.</text>
</comment>
<evidence type="ECO:0000313" key="2">
    <source>
        <dbReference type="EMBL" id="KAB7663313.1"/>
    </source>
</evidence>
<dbReference type="AlphaFoldDB" id="A0A6I1F5H3"/>
<accession>A0A6I1F5H3</accession>